<protein>
    <recommendedName>
        <fullName evidence="3">FAD:protein FMN transferase</fullName>
        <ecNumber evidence="2">2.7.1.180</ecNumber>
    </recommendedName>
    <alternativeName>
        <fullName evidence="9">Flavin transferase</fullName>
    </alternativeName>
</protein>
<comment type="catalytic activity">
    <reaction evidence="10">
        <text>L-threonyl-[protein] + FAD = FMN-L-threonyl-[protein] + AMP + H(+)</text>
        <dbReference type="Rhea" id="RHEA:36847"/>
        <dbReference type="Rhea" id="RHEA-COMP:11060"/>
        <dbReference type="Rhea" id="RHEA-COMP:11061"/>
        <dbReference type="ChEBI" id="CHEBI:15378"/>
        <dbReference type="ChEBI" id="CHEBI:30013"/>
        <dbReference type="ChEBI" id="CHEBI:57692"/>
        <dbReference type="ChEBI" id="CHEBI:74257"/>
        <dbReference type="ChEBI" id="CHEBI:456215"/>
        <dbReference type="EC" id="2.7.1.180"/>
    </reaction>
</comment>
<evidence type="ECO:0000256" key="7">
    <source>
        <dbReference type="ARBA" id="ARBA00022827"/>
    </source>
</evidence>
<dbReference type="EC" id="2.7.1.180" evidence="2"/>
<evidence type="ECO:0000256" key="1">
    <source>
        <dbReference type="ARBA" id="ARBA00001946"/>
    </source>
</evidence>
<keyword evidence="6" id="KW-0479">Metal-binding</keyword>
<dbReference type="AlphaFoldDB" id="A0A381NM30"/>
<comment type="cofactor">
    <cofactor evidence="1">
        <name>Mg(2+)</name>
        <dbReference type="ChEBI" id="CHEBI:18420"/>
    </cofactor>
</comment>
<keyword evidence="8" id="KW-0460">Magnesium</keyword>
<organism evidence="11">
    <name type="scientific">marine metagenome</name>
    <dbReference type="NCBI Taxonomy" id="408172"/>
    <lineage>
        <taxon>unclassified sequences</taxon>
        <taxon>metagenomes</taxon>
        <taxon>ecological metagenomes</taxon>
    </lineage>
</organism>
<reference evidence="11" key="1">
    <citation type="submission" date="2018-05" db="EMBL/GenBank/DDBJ databases">
        <authorList>
            <person name="Lanie J.A."/>
            <person name="Ng W.-L."/>
            <person name="Kazmierczak K.M."/>
            <person name="Andrzejewski T.M."/>
            <person name="Davidsen T.M."/>
            <person name="Wayne K.J."/>
            <person name="Tettelin H."/>
            <person name="Glass J.I."/>
            <person name="Rusch D."/>
            <person name="Podicherti R."/>
            <person name="Tsui H.-C.T."/>
            <person name="Winkler M.E."/>
        </authorList>
    </citation>
    <scope>NUCLEOTIDE SEQUENCE</scope>
</reference>
<dbReference type="InterPro" id="IPR003374">
    <property type="entry name" value="ApbE-like_sf"/>
</dbReference>
<evidence type="ECO:0000256" key="8">
    <source>
        <dbReference type="ARBA" id="ARBA00022842"/>
    </source>
</evidence>
<proteinExistence type="predicted"/>
<evidence type="ECO:0000256" key="9">
    <source>
        <dbReference type="ARBA" id="ARBA00031306"/>
    </source>
</evidence>
<name>A0A381NM30_9ZZZZ</name>
<dbReference type="InterPro" id="IPR024932">
    <property type="entry name" value="ApbE"/>
</dbReference>
<evidence type="ECO:0000256" key="4">
    <source>
        <dbReference type="ARBA" id="ARBA00022630"/>
    </source>
</evidence>
<keyword evidence="5" id="KW-0808">Transferase</keyword>
<dbReference type="PANTHER" id="PTHR30040:SF2">
    <property type="entry name" value="FAD:PROTEIN FMN TRANSFERASE"/>
    <property type="match status" value="1"/>
</dbReference>
<dbReference type="PANTHER" id="PTHR30040">
    <property type="entry name" value="THIAMINE BIOSYNTHESIS LIPOPROTEIN APBE"/>
    <property type="match status" value="1"/>
</dbReference>
<evidence type="ECO:0000256" key="5">
    <source>
        <dbReference type="ARBA" id="ARBA00022679"/>
    </source>
</evidence>
<dbReference type="EMBL" id="UINC01000455">
    <property type="protein sequence ID" value="SUZ55672.1"/>
    <property type="molecule type" value="Genomic_DNA"/>
</dbReference>
<dbReference type="SUPFAM" id="SSF143631">
    <property type="entry name" value="ApbE-like"/>
    <property type="match status" value="1"/>
</dbReference>
<accession>A0A381NM30</accession>
<dbReference type="PIRSF" id="PIRSF006268">
    <property type="entry name" value="ApbE"/>
    <property type="match status" value="1"/>
</dbReference>
<evidence type="ECO:0000256" key="6">
    <source>
        <dbReference type="ARBA" id="ARBA00022723"/>
    </source>
</evidence>
<dbReference type="GO" id="GO:0016740">
    <property type="term" value="F:transferase activity"/>
    <property type="evidence" value="ECO:0007669"/>
    <property type="project" value="UniProtKB-KW"/>
</dbReference>
<sequence length="327" mass="37146">MPLWLFLFYLFTIVSTSCAEKEFHEFSGETMGTNYTIKYSATFSNQSNNKNKVNQVLDNINNQMSTYISDSEISRFNTFNDTTWFAISDEFAYVIASSFKYYEISNGLYDITVMPLVNLWGFGPEIFLDIPSKTQIDSVLQFVSQDLIEIDGNKIRKKDPRVQIDLSSIAKGYAVDQIIEILDYENIMVEIGGEIRTLSNGKLWRIGVSTPSIGNFNDDIEYIVPITNHSLATSGNYRNFYVDDNKNFYHHEINPLSGYPIQSNLGSISILTTTSCMEADGLSTALYMMDAKEVKDFLDKSNFEGLMIVQNEDGSFEKIVSNNFPKN</sequence>
<dbReference type="GO" id="GO:0046872">
    <property type="term" value="F:metal ion binding"/>
    <property type="evidence" value="ECO:0007669"/>
    <property type="project" value="UniProtKB-KW"/>
</dbReference>
<keyword evidence="4" id="KW-0285">Flavoprotein</keyword>
<evidence type="ECO:0000313" key="11">
    <source>
        <dbReference type="EMBL" id="SUZ55672.1"/>
    </source>
</evidence>
<gene>
    <name evidence="11" type="ORF">METZ01_LOCUS8526</name>
</gene>
<dbReference type="Pfam" id="PF02424">
    <property type="entry name" value="ApbE"/>
    <property type="match status" value="1"/>
</dbReference>
<evidence type="ECO:0000256" key="2">
    <source>
        <dbReference type="ARBA" id="ARBA00011955"/>
    </source>
</evidence>
<keyword evidence="7" id="KW-0274">FAD</keyword>
<evidence type="ECO:0000256" key="10">
    <source>
        <dbReference type="ARBA" id="ARBA00048540"/>
    </source>
</evidence>
<evidence type="ECO:0000256" key="3">
    <source>
        <dbReference type="ARBA" id="ARBA00016337"/>
    </source>
</evidence>
<dbReference type="Gene3D" id="3.10.520.10">
    <property type="entry name" value="ApbE-like domains"/>
    <property type="match status" value="1"/>
</dbReference>